<sequence length="641" mass="73720">MSPQLSLQLFCKHAFKKNAPPREYKVISKEIVSTTGGLPLTLKVVGSLLFREEIYIWKDKLAHLREMPEKEVVLRLRISYDALGYEAKQIFLDIVCFFIGMEKELPSYMWDDYKYHPASNINILIQRSMIKMGDDNEFQVHDQLRDMGREIVREENIEEPWMRSRVWQKHEGLNTLLDKKVSNKLKVLDLSGCYSISTLPKFPRTGSLEILNLSGCVMWESDSYPKLDISNLWNVKLLNLNEANLESIKGGTIGMCKNLQEVLVDIRELSSLKILRTIGASCKLWESEEEEEEEEEEIKEDVVELGKLPGSLELLATSSRVFNLSELLELEELTVTNCDFGLEIPTTEKSWWKVSRLKSLTNASIPESSLWLVCLPSSLTSIHIRHCPKMEWLPTLENLENLVELSIEYCPKMQEIRGLEGLKSLRSLNINDGYNMVCVHGFENLLHFNNLQTLEIQSCPHLAEALRDGDNDDNNHCRTTIHSLRTLKIWSCNSTLLQGGNRMPLLSMFSRLTTLELVSIKHYEDDEEDAINNVEQLEGIADMEELERVLLFDLPAVERLPSLSKLRKLKDLDIRDMPRLREIQGTADLKSLEQIYIVNCPSLETLDIRRCTKLTPQHISALESKLPNIRIMGPHKKDLET</sequence>
<dbReference type="InterPro" id="IPR032675">
    <property type="entry name" value="LRR_dom_sf"/>
</dbReference>
<name>A0AAV0K7R2_9ROSI</name>
<dbReference type="GO" id="GO:0043531">
    <property type="term" value="F:ADP binding"/>
    <property type="evidence" value="ECO:0007669"/>
    <property type="project" value="InterPro"/>
</dbReference>
<dbReference type="SUPFAM" id="SSF52540">
    <property type="entry name" value="P-loop containing nucleoside triphosphate hydrolases"/>
    <property type="match status" value="1"/>
</dbReference>
<dbReference type="AlphaFoldDB" id="A0AAV0K7R2"/>
<dbReference type="Proteomes" id="UP001154282">
    <property type="component" value="Unassembled WGS sequence"/>
</dbReference>
<dbReference type="EMBL" id="CAMGYJ010000005">
    <property type="protein sequence ID" value="CAI0418340.1"/>
    <property type="molecule type" value="Genomic_DNA"/>
</dbReference>
<evidence type="ECO:0000313" key="4">
    <source>
        <dbReference type="Proteomes" id="UP001154282"/>
    </source>
</evidence>
<organism evidence="3 4">
    <name type="scientific">Linum tenue</name>
    <dbReference type="NCBI Taxonomy" id="586396"/>
    <lineage>
        <taxon>Eukaryota</taxon>
        <taxon>Viridiplantae</taxon>
        <taxon>Streptophyta</taxon>
        <taxon>Embryophyta</taxon>
        <taxon>Tracheophyta</taxon>
        <taxon>Spermatophyta</taxon>
        <taxon>Magnoliopsida</taxon>
        <taxon>eudicotyledons</taxon>
        <taxon>Gunneridae</taxon>
        <taxon>Pentapetalae</taxon>
        <taxon>rosids</taxon>
        <taxon>fabids</taxon>
        <taxon>Malpighiales</taxon>
        <taxon>Linaceae</taxon>
        <taxon>Linum</taxon>
    </lineage>
</organism>
<dbReference type="InterPro" id="IPR058192">
    <property type="entry name" value="WHD_ROQ1-like"/>
</dbReference>
<dbReference type="SUPFAM" id="SSF52047">
    <property type="entry name" value="RNI-like"/>
    <property type="match status" value="1"/>
</dbReference>
<feature type="domain" description="Disease resistance protein Roq1-like winged-helix" evidence="2">
    <location>
        <begin position="87"/>
        <end position="155"/>
    </location>
</feature>
<evidence type="ECO:0000313" key="3">
    <source>
        <dbReference type="EMBL" id="CAI0418340.1"/>
    </source>
</evidence>
<gene>
    <name evidence="3" type="ORF">LITE_LOCUS17617</name>
</gene>
<dbReference type="InterPro" id="IPR044974">
    <property type="entry name" value="Disease_R_plants"/>
</dbReference>
<dbReference type="SUPFAM" id="SSF52058">
    <property type="entry name" value="L domain-like"/>
    <property type="match status" value="1"/>
</dbReference>
<proteinExistence type="predicted"/>
<comment type="caution">
    <text evidence="3">The sequence shown here is derived from an EMBL/GenBank/DDBJ whole genome shotgun (WGS) entry which is preliminary data.</text>
</comment>
<evidence type="ECO:0000259" key="2">
    <source>
        <dbReference type="Pfam" id="PF23282"/>
    </source>
</evidence>
<dbReference type="Gene3D" id="1.10.8.430">
    <property type="entry name" value="Helical domain of apoptotic protease-activating factors"/>
    <property type="match status" value="1"/>
</dbReference>
<reference evidence="3" key="1">
    <citation type="submission" date="2022-08" db="EMBL/GenBank/DDBJ databases">
        <authorList>
            <person name="Gutierrez-Valencia J."/>
        </authorList>
    </citation>
    <scope>NUCLEOTIDE SEQUENCE</scope>
</reference>
<dbReference type="Pfam" id="PF23282">
    <property type="entry name" value="WHD_ROQ1"/>
    <property type="match status" value="1"/>
</dbReference>
<dbReference type="InterPro" id="IPR042197">
    <property type="entry name" value="Apaf_helical"/>
</dbReference>
<accession>A0AAV0K7R2</accession>
<dbReference type="GO" id="GO:0006952">
    <property type="term" value="P:defense response"/>
    <property type="evidence" value="ECO:0007669"/>
    <property type="project" value="InterPro"/>
</dbReference>
<dbReference type="PRINTS" id="PR00364">
    <property type="entry name" value="DISEASERSIST"/>
</dbReference>
<keyword evidence="1" id="KW-0677">Repeat</keyword>
<dbReference type="PANTHER" id="PTHR11017:SF570">
    <property type="entry name" value="DISEASE RESISTANCE PROTEIN (TIR-NBS CLASS)-RELATED"/>
    <property type="match status" value="1"/>
</dbReference>
<evidence type="ECO:0000256" key="1">
    <source>
        <dbReference type="ARBA" id="ARBA00022737"/>
    </source>
</evidence>
<dbReference type="PANTHER" id="PTHR11017">
    <property type="entry name" value="LEUCINE-RICH REPEAT-CONTAINING PROTEIN"/>
    <property type="match status" value="1"/>
</dbReference>
<dbReference type="Gene3D" id="3.80.10.10">
    <property type="entry name" value="Ribonuclease Inhibitor"/>
    <property type="match status" value="3"/>
</dbReference>
<dbReference type="InterPro" id="IPR027417">
    <property type="entry name" value="P-loop_NTPase"/>
</dbReference>
<protein>
    <recommendedName>
        <fullName evidence="2">Disease resistance protein Roq1-like winged-helix domain-containing protein</fullName>
    </recommendedName>
</protein>
<keyword evidence="4" id="KW-1185">Reference proteome</keyword>